<dbReference type="GO" id="GO:0043565">
    <property type="term" value="F:sequence-specific DNA binding"/>
    <property type="evidence" value="ECO:0007669"/>
    <property type="project" value="InterPro"/>
</dbReference>
<dbReference type="InterPro" id="IPR050204">
    <property type="entry name" value="AraC_XylS_family_regulators"/>
</dbReference>
<keyword evidence="1" id="KW-0805">Transcription regulation</keyword>
<dbReference type="PROSITE" id="PS01124">
    <property type="entry name" value="HTH_ARAC_FAMILY_2"/>
    <property type="match status" value="1"/>
</dbReference>
<evidence type="ECO:0000256" key="3">
    <source>
        <dbReference type="ARBA" id="ARBA00023163"/>
    </source>
</evidence>
<dbReference type="InterPro" id="IPR018060">
    <property type="entry name" value="HTH_AraC"/>
</dbReference>
<accession>A0A547PB13</accession>
<dbReference type="Pfam" id="PF12833">
    <property type="entry name" value="HTH_18"/>
    <property type="match status" value="1"/>
</dbReference>
<dbReference type="PANTHER" id="PTHR46796">
    <property type="entry name" value="HTH-TYPE TRANSCRIPTIONAL ACTIVATOR RHAS-RELATED"/>
    <property type="match status" value="1"/>
</dbReference>
<keyword evidence="2" id="KW-0238">DNA-binding</keyword>
<proteinExistence type="predicted"/>
<reference evidence="5 6" key="1">
    <citation type="submission" date="2019-06" db="EMBL/GenBank/DDBJ databases">
        <title>Erythrobacter insulae sp. nov., isolated from a tidal flat.</title>
        <authorList>
            <person name="Yoon J.-H."/>
        </authorList>
    </citation>
    <scope>NUCLEOTIDE SEQUENCE [LARGE SCALE GENOMIC DNA]</scope>
    <source>
        <strain evidence="5 6">JBTF-M21</strain>
    </source>
</reference>
<comment type="caution">
    <text evidence="5">The sequence shown here is derived from an EMBL/GenBank/DDBJ whole genome shotgun (WGS) entry which is preliminary data.</text>
</comment>
<feature type="domain" description="HTH araC/xylS-type" evidence="4">
    <location>
        <begin position="176"/>
        <end position="277"/>
    </location>
</feature>
<evidence type="ECO:0000256" key="1">
    <source>
        <dbReference type="ARBA" id="ARBA00023015"/>
    </source>
</evidence>
<evidence type="ECO:0000313" key="6">
    <source>
        <dbReference type="Proteomes" id="UP000316343"/>
    </source>
</evidence>
<evidence type="ECO:0000259" key="4">
    <source>
        <dbReference type="PROSITE" id="PS01124"/>
    </source>
</evidence>
<dbReference type="AlphaFoldDB" id="A0A547PB13"/>
<evidence type="ECO:0000313" key="5">
    <source>
        <dbReference type="EMBL" id="TRD11320.1"/>
    </source>
</evidence>
<dbReference type="OrthoDB" id="323290at2"/>
<name>A0A547PB13_9SPHN</name>
<dbReference type="GO" id="GO:0003700">
    <property type="term" value="F:DNA-binding transcription factor activity"/>
    <property type="evidence" value="ECO:0007669"/>
    <property type="project" value="InterPro"/>
</dbReference>
<dbReference type="EMBL" id="VHJK01000001">
    <property type="protein sequence ID" value="TRD11320.1"/>
    <property type="molecule type" value="Genomic_DNA"/>
</dbReference>
<keyword evidence="3" id="KW-0804">Transcription</keyword>
<protein>
    <submittedName>
        <fullName evidence="5">Helix-turn-helix transcriptional regulator</fullName>
    </submittedName>
</protein>
<keyword evidence="6" id="KW-1185">Reference proteome</keyword>
<dbReference type="Gene3D" id="1.10.10.60">
    <property type="entry name" value="Homeodomain-like"/>
    <property type="match status" value="1"/>
</dbReference>
<evidence type="ECO:0000256" key="2">
    <source>
        <dbReference type="ARBA" id="ARBA00023125"/>
    </source>
</evidence>
<sequence>MPQTQLSQFDLTDPIPFGFELIAAPADLSDLINTFFVVTSDAAVLDEVMPAYSAQLMVYVEGHSNLRPDGKGVHRSEQVTCTAPLMSAAPITLHGPLKIVGASLTPLGWHCLSGLAADDVNDCMVPASQIFAQHEIEQLRDLAQQFAAGDGSVGKICTVMSEAVRQRSGAINAEHARFVGAVNAWLSSALNPPLEELYAQVGVSTRSAQRLCKRYFGVSPSRLLKRYRAIRAAMFLANPDLSDELRAEILSIYFDQAHLIRDIRRYTGRTPTAFKNASLMQDTLDPEAHGESAKILR</sequence>
<organism evidence="5 6">
    <name type="scientific">Erythrobacter insulae</name>
    <dbReference type="NCBI Taxonomy" id="2584124"/>
    <lineage>
        <taxon>Bacteria</taxon>
        <taxon>Pseudomonadati</taxon>
        <taxon>Pseudomonadota</taxon>
        <taxon>Alphaproteobacteria</taxon>
        <taxon>Sphingomonadales</taxon>
        <taxon>Erythrobacteraceae</taxon>
        <taxon>Erythrobacter/Porphyrobacter group</taxon>
        <taxon>Erythrobacter</taxon>
    </lineage>
</organism>
<gene>
    <name evidence="5" type="ORF">FGU71_05295</name>
</gene>
<dbReference type="Proteomes" id="UP000316343">
    <property type="component" value="Unassembled WGS sequence"/>
</dbReference>
<dbReference type="SMART" id="SM00342">
    <property type="entry name" value="HTH_ARAC"/>
    <property type="match status" value="1"/>
</dbReference>
<dbReference type="RefSeq" id="WP_142787586.1">
    <property type="nucleotide sequence ID" value="NZ_VHJK01000001.1"/>
</dbReference>